<dbReference type="GO" id="GO:0016757">
    <property type="term" value="F:glycosyltransferase activity"/>
    <property type="evidence" value="ECO:0007669"/>
    <property type="project" value="InterPro"/>
</dbReference>
<feature type="domain" description="Glycosyl transferase family 1" evidence="1">
    <location>
        <begin position="191"/>
        <end position="345"/>
    </location>
</feature>
<protein>
    <submittedName>
        <fullName evidence="3">Glycosyltransferase involved in cell wall bisynthesis</fullName>
    </submittedName>
</protein>
<feature type="domain" description="Glycosyltransferase subfamily 4-like N-terminal" evidence="2">
    <location>
        <begin position="13"/>
        <end position="171"/>
    </location>
</feature>
<proteinExistence type="predicted"/>
<gene>
    <name evidence="3" type="ORF">SAMN05660923_01000</name>
</gene>
<keyword evidence="3" id="KW-0808">Transferase</keyword>
<sequence length="372" mass="42999">MKVLHLISGGDTGGAKTHVINLLQELNERIDVKIICFIKGEFYYEAKEKGINIQVFEQKKRYDLSIIKRLLEEIKKEEYDLIHCHGARANFITYILKRFCHIPAVTTIHSDYKLDFKGNFYKNLIYKNINYFSLKHIDYYIGVSESFREMLIDRKFDPDRVMTVYNGINVKEVESANINKSFLQEYGIILDENTIKVGILARLYPVKGVDVFIKAAHKVLQERQDVEFFIAGDGEERENLLKLSEDLGIDDKVHLLGYIRDPYSFINQMDINTNTSYSESFPYVILEGGVFKKPIIASNVGGIKDLVTDGETGLMFEPGDIDTLAKHMLTLIKDEELRKFLGNNLYDKINKLYTSEKMADKQILIYQQILGR</sequence>
<name>A0A1H2V3U2_9FIRM</name>
<dbReference type="Proteomes" id="UP000198828">
    <property type="component" value="Unassembled WGS sequence"/>
</dbReference>
<dbReference type="EMBL" id="FNNG01000003">
    <property type="protein sequence ID" value="SDW62619.1"/>
    <property type="molecule type" value="Genomic_DNA"/>
</dbReference>
<keyword evidence="4" id="KW-1185">Reference proteome</keyword>
<evidence type="ECO:0000313" key="4">
    <source>
        <dbReference type="Proteomes" id="UP000198828"/>
    </source>
</evidence>
<dbReference type="InterPro" id="IPR001296">
    <property type="entry name" value="Glyco_trans_1"/>
</dbReference>
<dbReference type="AlphaFoldDB" id="A0A1H2V3U2"/>
<dbReference type="CDD" id="cd03801">
    <property type="entry name" value="GT4_PimA-like"/>
    <property type="match status" value="1"/>
</dbReference>
<evidence type="ECO:0000259" key="2">
    <source>
        <dbReference type="Pfam" id="PF13439"/>
    </source>
</evidence>
<dbReference type="Gene3D" id="3.40.50.2000">
    <property type="entry name" value="Glycogen Phosphorylase B"/>
    <property type="match status" value="2"/>
</dbReference>
<dbReference type="Pfam" id="PF13439">
    <property type="entry name" value="Glyco_transf_4"/>
    <property type="match status" value="1"/>
</dbReference>
<dbReference type="OrthoDB" id="3199616at2"/>
<evidence type="ECO:0000313" key="3">
    <source>
        <dbReference type="EMBL" id="SDW62619.1"/>
    </source>
</evidence>
<reference evidence="3 4" key="1">
    <citation type="submission" date="2016-10" db="EMBL/GenBank/DDBJ databases">
        <authorList>
            <person name="de Groot N.N."/>
        </authorList>
    </citation>
    <scope>NUCLEOTIDE SEQUENCE [LARGE SCALE GENOMIC DNA]</scope>
    <source>
        <strain evidence="3 4">DSM 23310</strain>
    </source>
</reference>
<accession>A0A1H2V3U2</accession>
<dbReference type="SUPFAM" id="SSF53756">
    <property type="entry name" value="UDP-Glycosyltransferase/glycogen phosphorylase"/>
    <property type="match status" value="1"/>
</dbReference>
<dbReference type="Pfam" id="PF00534">
    <property type="entry name" value="Glycos_transf_1"/>
    <property type="match status" value="1"/>
</dbReference>
<dbReference type="InterPro" id="IPR028098">
    <property type="entry name" value="Glyco_trans_4-like_N"/>
</dbReference>
<dbReference type="PANTHER" id="PTHR12526">
    <property type="entry name" value="GLYCOSYLTRANSFERASE"/>
    <property type="match status" value="1"/>
</dbReference>
<evidence type="ECO:0000259" key="1">
    <source>
        <dbReference type="Pfam" id="PF00534"/>
    </source>
</evidence>
<dbReference type="RefSeq" id="WP_093751409.1">
    <property type="nucleotide sequence ID" value="NZ_BSYN01000004.1"/>
</dbReference>
<organism evidence="3 4">
    <name type="scientific">Tepidimicrobium xylanilyticum</name>
    <dbReference type="NCBI Taxonomy" id="1123352"/>
    <lineage>
        <taxon>Bacteria</taxon>
        <taxon>Bacillati</taxon>
        <taxon>Bacillota</taxon>
        <taxon>Tissierellia</taxon>
        <taxon>Tissierellales</taxon>
        <taxon>Tepidimicrobiaceae</taxon>
        <taxon>Tepidimicrobium</taxon>
    </lineage>
</organism>